<keyword evidence="1 2" id="KW-0694">RNA-binding</keyword>
<comment type="caution">
    <text evidence="4">The sequence shown here is derived from an EMBL/GenBank/DDBJ whole genome shotgun (WGS) entry which is preliminary data.</text>
</comment>
<evidence type="ECO:0000256" key="1">
    <source>
        <dbReference type="ARBA" id="ARBA00022884"/>
    </source>
</evidence>
<feature type="domain" description="RRM" evidence="3">
    <location>
        <begin position="33"/>
        <end position="110"/>
    </location>
</feature>
<evidence type="ECO:0000313" key="4">
    <source>
        <dbReference type="EMBL" id="TNM90871.1"/>
    </source>
</evidence>
<gene>
    <name evidence="4" type="ORF">fugu_003160</name>
</gene>
<dbReference type="PANTHER" id="PTHR23003:SF15">
    <property type="entry name" value="MYELIN EXPRESSION FACTOR 2"/>
    <property type="match status" value="1"/>
</dbReference>
<dbReference type="PROSITE" id="PS50102">
    <property type="entry name" value="RRM"/>
    <property type="match status" value="1"/>
</dbReference>
<dbReference type="FunFam" id="3.30.70.330:FF:000033">
    <property type="entry name" value="heterogeneous nuclear ribonucleoprotein M isoform X1"/>
    <property type="match status" value="1"/>
</dbReference>
<dbReference type="AlphaFoldDB" id="A0A4Z2BEN5"/>
<dbReference type="GO" id="GO:0005634">
    <property type="term" value="C:nucleus"/>
    <property type="evidence" value="ECO:0007669"/>
    <property type="project" value="TreeGrafter"/>
</dbReference>
<dbReference type="GO" id="GO:0005737">
    <property type="term" value="C:cytoplasm"/>
    <property type="evidence" value="ECO:0007669"/>
    <property type="project" value="TreeGrafter"/>
</dbReference>
<dbReference type="InterPro" id="IPR000504">
    <property type="entry name" value="RRM_dom"/>
</dbReference>
<dbReference type="GO" id="GO:1990904">
    <property type="term" value="C:ribonucleoprotein complex"/>
    <property type="evidence" value="ECO:0007669"/>
    <property type="project" value="TreeGrafter"/>
</dbReference>
<reference evidence="4 5" key="1">
    <citation type="submission" date="2019-04" db="EMBL/GenBank/DDBJ databases">
        <title>The sequence and de novo assembly of Takifugu bimaculatus genome using PacBio and Hi-C technologies.</title>
        <authorList>
            <person name="Xu P."/>
            <person name="Liu B."/>
            <person name="Zhou Z."/>
        </authorList>
    </citation>
    <scope>NUCLEOTIDE SEQUENCE [LARGE SCALE GENOMIC DNA]</scope>
    <source>
        <strain evidence="4">TB-2018</strain>
        <tissue evidence="4">Muscle</tissue>
    </source>
</reference>
<dbReference type="Pfam" id="PF00076">
    <property type="entry name" value="RRM_1"/>
    <property type="match status" value="1"/>
</dbReference>
<dbReference type="EMBL" id="SWLE01000016">
    <property type="protein sequence ID" value="TNM90871.1"/>
    <property type="molecule type" value="Genomic_DNA"/>
</dbReference>
<accession>A0A4Z2BEN5</accession>
<dbReference type="InterPro" id="IPR035979">
    <property type="entry name" value="RBD_domain_sf"/>
</dbReference>
<name>A0A4Z2BEN5_9TELE</name>
<dbReference type="InterPro" id="IPR012677">
    <property type="entry name" value="Nucleotide-bd_a/b_plait_sf"/>
</dbReference>
<protein>
    <recommendedName>
        <fullName evidence="3">RRM domain-containing protein</fullName>
    </recommendedName>
</protein>
<dbReference type="Gene3D" id="3.30.70.330">
    <property type="match status" value="1"/>
</dbReference>
<dbReference type="SUPFAM" id="SSF54928">
    <property type="entry name" value="RNA-binding domain, RBD"/>
    <property type="match status" value="1"/>
</dbReference>
<dbReference type="GO" id="GO:0003729">
    <property type="term" value="F:mRNA binding"/>
    <property type="evidence" value="ECO:0007669"/>
    <property type="project" value="TreeGrafter"/>
</dbReference>
<evidence type="ECO:0000256" key="2">
    <source>
        <dbReference type="PROSITE-ProRule" id="PRU00176"/>
    </source>
</evidence>
<keyword evidence="5" id="KW-1185">Reference proteome</keyword>
<evidence type="ECO:0000313" key="5">
    <source>
        <dbReference type="Proteomes" id="UP000516260"/>
    </source>
</evidence>
<dbReference type="PANTHER" id="PTHR23003">
    <property type="entry name" value="RNA RECOGNITION MOTIF RRM DOMAIN CONTAINING PROTEIN"/>
    <property type="match status" value="1"/>
</dbReference>
<evidence type="ECO:0000259" key="3">
    <source>
        <dbReference type="PROSITE" id="PS50102"/>
    </source>
</evidence>
<dbReference type="Proteomes" id="UP000516260">
    <property type="component" value="Chromosome 3"/>
</dbReference>
<proteinExistence type="predicted"/>
<organism evidence="4 5">
    <name type="scientific">Takifugu bimaculatus</name>
    <dbReference type="NCBI Taxonomy" id="433685"/>
    <lineage>
        <taxon>Eukaryota</taxon>
        <taxon>Metazoa</taxon>
        <taxon>Chordata</taxon>
        <taxon>Craniata</taxon>
        <taxon>Vertebrata</taxon>
        <taxon>Euteleostomi</taxon>
        <taxon>Actinopterygii</taxon>
        <taxon>Neopterygii</taxon>
        <taxon>Teleostei</taxon>
        <taxon>Neoteleostei</taxon>
        <taxon>Acanthomorphata</taxon>
        <taxon>Eupercaria</taxon>
        <taxon>Tetraodontiformes</taxon>
        <taxon>Tetradontoidea</taxon>
        <taxon>Tetraodontidae</taxon>
        <taxon>Takifugu</taxon>
    </lineage>
</organism>
<dbReference type="CDD" id="cd12660">
    <property type="entry name" value="RRM2_MYEF2"/>
    <property type="match status" value="1"/>
</dbReference>
<dbReference type="InterPro" id="IPR050374">
    <property type="entry name" value="RRT5_SRSF_SR"/>
</dbReference>
<sequence length="213" mass="23014">MGYGGMNIPPSIANNPNIPPEVIHALQAGRLGNTVFVANLDFKVGWKKLKEVFGIAGIVKRADVKEDKDGKSRGMGTVTFDQPLEAVQAISMFNGQMLFDRQMHVKMDEKSIPPDDFRQVEKSSQLPRGLGGIGMGLGPGGQPINANRLSSGGGLGSGGQSGGHGHICYEKIWKGFCFLTCIILSCTDLTVANYMDVDFQMHSQLIHLLKIIL</sequence>
<dbReference type="SMART" id="SM00360">
    <property type="entry name" value="RRM"/>
    <property type="match status" value="1"/>
</dbReference>